<feature type="region of interest" description="Disordered" evidence="1">
    <location>
        <begin position="294"/>
        <end position="349"/>
    </location>
</feature>
<evidence type="ECO:0000313" key="2">
    <source>
        <dbReference type="EMBL" id="PCG71466.1"/>
    </source>
</evidence>
<comment type="caution">
    <text evidence="2">The sequence shown here is derived from an EMBL/GenBank/DDBJ whole genome shotgun (WGS) entry which is preliminary data.</text>
</comment>
<dbReference type="AlphaFoldDB" id="A0A2A4JI61"/>
<feature type="compositionally biased region" description="Acidic residues" evidence="1">
    <location>
        <begin position="102"/>
        <end position="111"/>
    </location>
</feature>
<reference evidence="2" key="1">
    <citation type="submission" date="2017-09" db="EMBL/GenBank/DDBJ databases">
        <title>Contemporary evolution of a Lepidopteran species, Heliothis virescens, in response to modern agricultural practices.</title>
        <authorList>
            <person name="Fritz M.L."/>
            <person name="Deyonke A.M."/>
            <person name="Papanicolaou A."/>
            <person name="Micinski S."/>
            <person name="Westbrook J."/>
            <person name="Gould F."/>
        </authorList>
    </citation>
    <scope>NUCLEOTIDE SEQUENCE [LARGE SCALE GENOMIC DNA]</scope>
    <source>
        <strain evidence="2">HvINT-</strain>
        <tissue evidence="2">Whole body</tissue>
    </source>
</reference>
<protein>
    <submittedName>
        <fullName evidence="2">Uncharacterized protein</fullName>
    </submittedName>
</protein>
<organism evidence="2">
    <name type="scientific">Heliothis virescens</name>
    <name type="common">Tobacco budworm moth</name>
    <dbReference type="NCBI Taxonomy" id="7102"/>
    <lineage>
        <taxon>Eukaryota</taxon>
        <taxon>Metazoa</taxon>
        <taxon>Ecdysozoa</taxon>
        <taxon>Arthropoda</taxon>
        <taxon>Hexapoda</taxon>
        <taxon>Insecta</taxon>
        <taxon>Pterygota</taxon>
        <taxon>Neoptera</taxon>
        <taxon>Endopterygota</taxon>
        <taxon>Lepidoptera</taxon>
        <taxon>Glossata</taxon>
        <taxon>Ditrysia</taxon>
        <taxon>Noctuoidea</taxon>
        <taxon>Noctuidae</taxon>
        <taxon>Heliothinae</taxon>
        <taxon>Heliothis</taxon>
    </lineage>
</organism>
<evidence type="ECO:0000256" key="1">
    <source>
        <dbReference type="SAM" id="MobiDB-lite"/>
    </source>
</evidence>
<feature type="region of interest" description="Disordered" evidence="1">
    <location>
        <begin position="51"/>
        <end position="134"/>
    </location>
</feature>
<proteinExistence type="predicted"/>
<sequence>MDRFRQKSKKEKPLKYVEKDQSSLFITDVKAIKENLKIKEILRTVKMNSSMRIKAPKGSKVMQNKDFNDNEDMFGGEQNSEDPTNTEPPSATNPDVIVTNNNDEETSEDAGEDKSEQEVLAETTDESDGGSTVDVNENNVSINTQLHESVSVPEALSDFVLINDDENKQNIPDISDVKIVLPPLGDSSHVKARDRKLSLDQTMLSRRGGLSQSELDLNSIGKSPLERKSSFFRKKMDSFLKNTTEIFKRQSISRSQSIQRRGSMSVSLQSLTENATFNGDYSVPLHNHQEELQRSVSSLHWSPTPARTGSSLSTSQGELATDPLSERNSLAGSRPALAGSQPLGDTSPSVHSLNEAYLNEAMLNRAISMSSGLDSATGQNRRKSRSNRVTWLASEGVTNYFRRITQDEKSRELNSGYSYQDISTIPENNLEMKTDSKGRRLSYQRAVSGEDPRYHESAIKKKLLTPDNTESAPSVAEILEEFSRTGIPELKGFILNDIPEEALQYLRWAEKAKNLEDFIDWRSKYRCNSPAGRSVARLRPTLGSVERSVTVVATI</sequence>
<feature type="compositionally biased region" description="Polar residues" evidence="1">
    <location>
        <begin position="294"/>
        <end position="318"/>
    </location>
</feature>
<gene>
    <name evidence="2" type="ORF">B5V51_1836</name>
</gene>
<feature type="compositionally biased region" description="Polar residues" evidence="1">
    <location>
        <begin position="77"/>
        <end position="101"/>
    </location>
</feature>
<dbReference type="EMBL" id="NWSH01001381">
    <property type="protein sequence ID" value="PCG71466.1"/>
    <property type="molecule type" value="Genomic_DNA"/>
</dbReference>
<name>A0A2A4JI61_HELVI</name>
<accession>A0A2A4JI61</accession>